<keyword evidence="3" id="KW-1185">Reference proteome</keyword>
<name>A0AAV7RIV6_PLEWA</name>
<protein>
    <submittedName>
        <fullName evidence="2">Uncharacterized protein</fullName>
    </submittedName>
</protein>
<evidence type="ECO:0000256" key="1">
    <source>
        <dbReference type="SAM" id="MobiDB-lite"/>
    </source>
</evidence>
<sequence>MLSCPQQARLRRAIHLYSLLPPGVLRFSRPLFSEWINLALVLKCWFPGAHCPHRRFYVPHRADLSPRPRSTTILRILARGWVPLCRCGPLTGSFRSPPAHHPLTARSADPPGLRPHHNLLPPPPAGRGSAVRRGAPLGVRVGSPLRWSTLSLPVSTSPQPGRHSGAAVILCLGSRGESKADFSDFPSAPDQRRVRFALLAFRSLNLLFLAVVGF</sequence>
<organism evidence="2 3">
    <name type="scientific">Pleurodeles waltl</name>
    <name type="common">Iberian ribbed newt</name>
    <dbReference type="NCBI Taxonomy" id="8319"/>
    <lineage>
        <taxon>Eukaryota</taxon>
        <taxon>Metazoa</taxon>
        <taxon>Chordata</taxon>
        <taxon>Craniata</taxon>
        <taxon>Vertebrata</taxon>
        <taxon>Euteleostomi</taxon>
        <taxon>Amphibia</taxon>
        <taxon>Batrachia</taxon>
        <taxon>Caudata</taxon>
        <taxon>Salamandroidea</taxon>
        <taxon>Salamandridae</taxon>
        <taxon>Pleurodelinae</taxon>
        <taxon>Pleurodeles</taxon>
    </lineage>
</organism>
<accession>A0AAV7RIV6</accession>
<gene>
    <name evidence="2" type="ORF">NDU88_005549</name>
</gene>
<evidence type="ECO:0000313" key="2">
    <source>
        <dbReference type="EMBL" id="KAJ1152774.1"/>
    </source>
</evidence>
<reference evidence="2" key="1">
    <citation type="journal article" date="2022" name="bioRxiv">
        <title>Sequencing and chromosome-scale assembly of the giantPleurodeles waltlgenome.</title>
        <authorList>
            <person name="Brown T."/>
            <person name="Elewa A."/>
            <person name="Iarovenko S."/>
            <person name="Subramanian E."/>
            <person name="Araus A.J."/>
            <person name="Petzold A."/>
            <person name="Susuki M."/>
            <person name="Suzuki K.-i.T."/>
            <person name="Hayashi T."/>
            <person name="Toyoda A."/>
            <person name="Oliveira C."/>
            <person name="Osipova E."/>
            <person name="Leigh N.D."/>
            <person name="Simon A."/>
            <person name="Yun M.H."/>
        </authorList>
    </citation>
    <scope>NUCLEOTIDE SEQUENCE</scope>
    <source>
        <strain evidence="2">20211129_DDA</strain>
        <tissue evidence="2">Liver</tissue>
    </source>
</reference>
<comment type="caution">
    <text evidence="2">The sequence shown here is derived from an EMBL/GenBank/DDBJ whole genome shotgun (WGS) entry which is preliminary data.</text>
</comment>
<proteinExistence type="predicted"/>
<evidence type="ECO:0000313" key="3">
    <source>
        <dbReference type="Proteomes" id="UP001066276"/>
    </source>
</evidence>
<feature type="region of interest" description="Disordered" evidence="1">
    <location>
        <begin position="96"/>
        <end position="132"/>
    </location>
</feature>
<dbReference type="AlphaFoldDB" id="A0AAV7RIV6"/>
<dbReference type="Proteomes" id="UP001066276">
    <property type="component" value="Chromosome 5"/>
</dbReference>
<dbReference type="EMBL" id="JANPWB010000009">
    <property type="protein sequence ID" value="KAJ1152774.1"/>
    <property type="molecule type" value="Genomic_DNA"/>
</dbReference>